<dbReference type="EMBL" id="BLEW01000011">
    <property type="protein sequence ID" value="GEU23953.1"/>
    <property type="molecule type" value="Genomic_DNA"/>
</dbReference>
<gene>
    <name evidence="3" type="ORF">LaLC_45630</name>
    <name evidence="2" type="ORF">LamDB_56460</name>
    <name evidence="1" type="ORF">TuanDB_09540</name>
</gene>
<evidence type="ECO:0000313" key="1">
    <source>
        <dbReference type="EMBL" id="GET95193.1"/>
    </source>
</evidence>
<accession>A0A640LGT3</accession>
<reference evidence="3" key="2">
    <citation type="submission" date="2019-12" db="EMBL/GenBank/DDBJ databases">
        <authorList>
            <person name="Hoang T.H.H."/>
            <person name="Okutani A."/>
        </authorList>
    </citation>
    <scope>NUCLEOTIDE SEQUENCE</scope>
    <source>
        <strain evidence="3">LaLC</strain>
        <strain evidence="2">LamDB</strain>
    </source>
</reference>
<comment type="caution">
    <text evidence="3">The sequence shown here is derived from an EMBL/GenBank/DDBJ whole genome shotgun (WGS) entry which is preliminary data.</text>
</comment>
<dbReference type="EMBL" id="BLET01000023">
    <property type="protein sequence ID" value="GET95193.1"/>
    <property type="molecule type" value="Genomic_DNA"/>
</dbReference>
<proteinExistence type="predicted"/>
<evidence type="ECO:0000313" key="3">
    <source>
        <dbReference type="EMBL" id="GEU23953.1"/>
    </source>
</evidence>
<protein>
    <submittedName>
        <fullName evidence="3">Uncharacterized protein</fullName>
    </submittedName>
</protein>
<organism evidence="3">
    <name type="scientific">Bacillus anthracis</name>
    <name type="common">anthrax bacterium</name>
    <dbReference type="NCBI Taxonomy" id="1392"/>
    <lineage>
        <taxon>Bacteria</taxon>
        <taxon>Bacillati</taxon>
        <taxon>Bacillota</taxon>
        <taxon>Bacilli</taxon>
        <taxon>Bacillales</taxon>
        <taxon>Bacillaceae</taxon>
        <taxon>Bacillus</taxon>
        <taxon>Bacillus cereus group</taxon>
    </lineage>
</organism>
<evidence type="ECO:0000313" key="2">
    <source>
        <dbReference type="EMBL" id="GEU21534.1"/>
    </source>
</evidence>
<dbReference type="AlphaFoldDB" id="A0A640LGT3"/>
<name>A0A640LGT3_BACAN</name>
<reference evidence="3" key="1">
    <citation type="submission" date="2019-12" db="EMBL/GenBank/DDBJ databases">
        <title>Epidemiological and comparative genomic analysis of Bacillus anthracis isolated from northern Vietnam.</title>
        <authorList>
            <person name="Hoang T.T.H."/>
            <person name="Dang D.A."/>
            <person name="Pham M.H."/>
            <person name="Luong M.H."/>
            <person name="Tran N.D."/>
            <person name="Nguyen T.H."/>
            <person name="Nguyen T.T."/>
            <person name="Inoue S."/>
            <person name="Morikawa S."/>
            <person name="Okutani A."/>
        </authorList>
    </citation>
    <scope>NUCLEOTIDE SEQUENCE</scope>
    <source>
        <strain evidence="3">LaLC</strain>
        <strain evidence="2">LamDB</strain>
        <strain evidence="1">TuanDB</strain>
    </source>
</reference>
<dbReference type="EMBL" id="BLEX01000014">
    <property type="protein sequence ID" value="GEU21534.1"/>
    <property type="molecule type" value="Genomic_DNA"/>
</dbReference>
<sequence>MRLKAEAVRPECEMETKQLRDLMSYQVSFFHERRMNDGDDAKLVKATCIFNTRSHCN</sequence>